<organism evidence="2 3">
    <name type="scientific">Kitasatospora gansuensis</name>
    <dbReference type="NCBI Taxonomy" id="258050"/>
    <lineage>
        <taxon>Bacteria</taxon>
        <taxon>Bacillati</taxon>
        <taxon>Actinomycetota</taxon>
        <taxon>Actinomycetes</taxon>
        <taxon>Kitasatosporales</taxon>
        <taxon>Streptomycetaceae</taxon>
        <taxon>Kitasatospora</taxon>
    </lineage>
</organism>
<dbReference type="Proteomes" id="UP000573327">
    <property type="component" value="Unassembled WGS sequence"/>
</dbReference>
<dbReference type="RefSeq" id="WP_184919869.1">
    <property type="nucleotide sequence ID" value="NZ_JACHJR010000001.1"/>
</dbReference>
<sequence>MTNASEQDFLFGSPDVVEDGVAAKEFRLLALNIESPSADRVRRQLDWLYGTGANVLVLTEVRVNEAGDLLARELTSSGFAVTRPRTGHDDRYMTLIATKGYQSRPVQLVGENARFHAVRLTTHFGSLDVIGLYSLTNGMSAESSAARRVFQQQVTQSLAARAAAEPTIPLLVTGDLNVVEPGHGPAASRALFEDHDFDFYLDFGRRLGLVDSFRQTHPDAADLTWYGPKGGQRLDHVFTTPDVHTRVVSVGFDHDVRTSRLSDHSALRLTVT</sequence>
<keyword evidence="2" id="KW-0540">Nuclease</keyword>
<keyword evidence="3" id="KW-1185">Reference proteome</keyword>
<name>A0A7W7SHP0_9ACTN</name>
<feature type="domain" description="Endonuclease/exonuclease/phosphatase" evidence="1">
    <location>
        <begin position="31"/>
        <end position="264"/>
    </location>
</feature>
<dbReference type="SUPFAM" id="SSF56219">
    <property type="entry name" value="DNase I-like"/>
    <property type="match status" value="1"/>
</dbReference>
<reference evidence="2 3" key="1">
    <citation type="submission" date="2020-08" db="EMBL/GenBank/DDBJ databases">
        <title>Sequencing the genomes of 1000 actinobacteria strains.</title>
        <authorList>
            <person name="Klenk H.-P."/>
        </authorList>
    </citation>
    <scope>NUCLEOTIDE SEQUENCE [LARGE SCALE GENOMIC DNA]</scope>
    <source>
        <strain evidence="2 3">DSM 44786</strain>
    </source>
</reference>
<evidence type="ECO:0000313" key="2">
    <source>
        <dbReference type="EMBL" id="MBB4949496.1"/>
    </source>
</evidence>
<keyword evidence="2" id="KW-0269">Exonuclease</keyword>
<proteinExistence type="predicted"/>
<dbReference type="Gene3D" id="3.60.10.10">
    <property type="entry name" value="Endonuclease/exonuclease/phosphatase"/>
    <property type="match status" value="1"/>
</dbReference>
<evidence type="ECO:0000313" key="3">
    <source>
        <dbReference type="Proteomes" id="UP000573327"/>
    </source>
</evidence>
<dbReference type="GO" id="GO:0004527">
    <property type="term" value="F:exonuclease activity"/>
    <property type="evidence" value="ECO:0007669"/>
    <property type="project" value="UniProtKB-KW"/>
</dbReference>
<dbReference type="Pfam" id="PF03372">
    <property type="entry name" value="Exo_endo_phos"/>
    <property type="match status" value="1"/>
</dbReference>
<dbReference type="AlphaFoldDB" id="A0A7W7SHP0"/>
<gene>
    <name evidence="2" type="ORF">F4556_005031</name>
</gene>
<accession>A0A7W7SHP0</accession>
<dbReference type="InterPro" id="IPR036691">
    <property type="entry name" value="Endo/exonu/phosph_ase_sf"/>
</dbReference>
<dbReference type="EMBL" id="JACHJR010000001">
    <property type="protein sequence ID" value="MBB4949496.1"/>
    <property type="molecule type" value="Genomic_DNA"/>
</dbReference>
<keyword evidence="2" id="KW-0378">Hydrolase</keyword>
<dbReference type="InterPro" id="IPR005135">
    <property type="entry name" value="Endo/exonuclease/phosphatase"/>
</dbReference>
<comment type="caution">
    <text evidence="2">The sequence shown here is derived from an EMBL/GenBank/DDBJ whole genome shotgun (WGS) entry which is preliminary data.</text>
</comment>
<protein>
    <submittedName>
        <fullName evidence="2">Exonuclease III</fullName>
    </submittedName>
</protein>
<evidence type="ECO:0000259" key="1">
    <source>
        <dbReference type="Pfam" id="PF03372"/>
    </source>
</evidence>